<dbReference type="Gene3D" id="1.10.10.10">
    <property type="entry name" value="Winged helix-like DNA-binding domain superfamily/Winged helix DNA-binding domain"/>
    <property type="match status" value="1"/>
</dbReference>
<evidence type="ECO:0000313" key="6">
    <source>
        <dbReference type="Proteomes" id="UP000809431"/>
    </source>
</evidence>
<sequence length="160" mass="17653">MEFEARIEHICAANADAPRDAIIASRRLFRAAHLLERRINAALAPHGLEMREYIVLTLLAHNAEAPMRPTELSVTLDATRTQITRLLDALEKRSLLGRMPSATDRRGFELEITDQGRALQQQAVPSVYAAYEACWALVAPELRPALISALGSIDQGLSQA</sequence>
<evidence type="ECO:0000256" key="3">
    <source>
        <dbReference type="ARBA" id="ARBA00023163"/>
    </source>
</evidence>
<evidence type="ECO:0000256" key="1">
    <source>
        <dbReference type="ARBA" id="ARBA00023015"/>
    </source>
</evidence>
<dbReference type="Proteomes" id="UP000809431">
    <property type="component" value="Unassembled WGS sequence"/>
</dbReference>
<dbReference type="InterPro" id="IPR036388">
    <property type="entry name" value="WH-like_DNA-bd_sf"/>
</dbReference>
<dbReference type="PANTHER" id="PTHR33164">
    <property type="entry name" value="TRANSCRIPTIONAL REGULATOR, MARR FAMILY"/>
    <property type="match status" value="1"/>
</dbReference>
<dbReference type="InterPro" id="IPR036390">
    <property type="entry name" value="WH_DNA-bd_sf"/>
</dbReference>
<evidence type="ECO:0000259" key="4">
    <source>
        <dbReference type="PROSITE" id="PS50995"/>
    </source>
</evidence>
<keyword evidence="1" id="KW-0805">Transcription regulation</keyword>
<dbReference type="SUPFAM" id="SSF46785">
    <property type="entry name" value="Winged helix' DNA-binding domain"/>
    <property type="match status" value="1"/>
</dbReference>
<dbReference type="PANTHER" id="PTHR33164:SF43">
    <property type="entry name" value="HTH-TYPE TRANSCRIPTIONAL REPRESSOR YETL"/>
    <property type="match status" value="1"/>
</dbReference>
<keyword evidence="6" id="KW-1185">Reference proteome</keyword>
<keyword evidence="2" id="KW-0238">DNA-binding</keyword>
<dbReference type="RefSeq" id="WP_203537296.1">
    <property type="nucleotide sequence ID" value="NZ_JAESND010000002.1"/>
</dbReference>
<keyword evidence="3" id="KW-0804">Transcription</keyword>
<protein>
    <submittedName>
        <fullName evidence="5">MarR family transcriptional regulator</fullName>
    </submittedName>
</protein>
<proteinExistence type="predicted"/>
<reference evidence="5 6" key="1">
    <citation type="submission" date="2021-01" db="EMBL/GenBank/DDBJ databases">
        <title>Draft Genome Sequence and Polyhydroxyalkanoate Biosynthetic Potential of Jeongeupia naejangsanensis Type Strain DSM 24253.</title>
        <authorList>
            <person name="Turrini P."/>
            <person name="Artuso I."/>
            <person name="Lugli G.A."/>
            <person name="Frangipani E."/>
            <person name="Ventura M."/>
            <person name="Visca P."/>
        </authorList>
    </citation>
    <scope>NUCLEOTIDE SEQUENCE [LARGE SCALE GENOMIC DNA]</scope>
    <source>
        <strain evidence="5 6">DSM 24253</strain>
    </source>
</reference>
<dbReference type="PROSITE" id="PS50995">
    <property type="entry name" value="HTH_MARR_2"/>
    <property type="match status" value="1"/>
</dbReference>
<evidence type="ECO:0000256" key="2">
    <source>
        <dbReference type="ARBA" id="ARBA00023125"/>
    </source>
</evidence>
<dbReference type="PRINTS" id="PR00598">
    <property type="entry name" value="HTHMARR"/>
</dbReference>
<dbReference type="InterPro" id="IPR000835">
    <property type="entry name" value="HTH_MarR-typ"/>
</dbReference>
<name>A0ABS2BKW7_9NEIS</name>
<organism evidence="5 6">
    <name type="scientific">Jeongeupia naejangsanensis</name>
    <dbReference type="NCBI Taxonomy" id="613195"/>
    <lineage>
        <taxon>Bacteria</taxon>
        <taxon>Pseudomonadati</taxon>
        <taxon>Pseudomonadota</taxon>
        <taxon>Betaproteobacteria</taxon>
        <taxon>Neisseriales</taxon>
        <taxon>Chitinibacteraceae</taxon>
        <taxon>Jeongeupia</taxon>
    </lineage>
</organism>
<dbReference type="InterPro" id="IPR039422">
    <property type="entry name" value="MarR/SlyA-like"/>
</dbReference>
<dbReference type="SMART" id="SM00347">
    <property type="entry name" value="HTH_MARR"/>
    <property type="match status" value="1"/>
</dbReference>
<comment type="caution">
    <text evidence="5">The sequence shown here is derived from an EMBL/GenBank/DDBJ whole genome shotgun (WGS) entry which is preliminary data.</text>
</comment>
<dbReference type="PROSITE" id="PS01117">
    <property type="entry name" value="HTH_MARR_1"/>
    <property type="match status" value="1"/>
</dbReference>
<gene>
    <name evidence="5" type="ORF">JMJ54_07285</name>
</gene>
<dbReference type="Pfam" id="PF12802">
    <property type="entry name" value="MarR_2"/>
    <property type="match status" value="1"/>
</dbReference>
<accession>A0ABS2BKW7</accession>
<evidence type="ECO:0000313" key="5">
    <source>
        <dbReference type="EMBL" id="MBM3115626.1"/>
    </source>
</evidence>
<dbReference type="InterPro" id="IPR023187">
    <property type="entry name" value="Tscrpt_reg_MarR-type_CS"/>
</dbReference>
<dbReference type="EMBL" id="JAESND010000002">
    <property type="protein sequence ID" value="MBM3115626.1"/>
    <property type="molecule type" value="Genomic_DNA"/>
</dbReference>
<feature type="domain" description="HTH marR-type" evidence="4">
    <location>
        <begin position="21"/>
        <end position="155"/>
    </location>
</feature>